<feature type="domain" description="Glycosyltransferase 2-like prokaryotic type" evidence="2">
    <location>
        <begin position="5"/>
        <end position="251"/>
    </location>
</feature>
<dbReference type="Gene3D" id="3.90.550.10">
    <property type="entry name" value="Spore Coat Polysaccharide Biosynthesis Protein SpsA, Chain A"/>
    <property type="match status" value="1"/>
</dbReference>
<dbReference type="Pfam" id="PF10111">
    <property type="entry name" value="Glyco_tranf_2_2"/>
    <property type="match status" value="1"/>
</dbReference>
<gene>
    <name evidence="3" type="primary">hpsG1</name>
</gene>
<reference evidence="3" key="1">
    <citation type="journal article" date="2014" name="Life">
        <title>Cellular Dynamics Drives the Emergence of Supracellular Structure in the Cyanobacterium, Phormidium sp. KS.</title>
        <authorList>
            <person name="Sato N."/>
            <person name="Katsumata Y."/>
            <person name="Sato K."/>
            <person name="Tajima N."/>
        </authorList>
    </citation>
    <scope>NUCLEOTIDE SEQUENCE</scope>
    <source>
        <strain evidence="3">KS</strain>
    </source>
</reference>
<name>A0A3G9CMW2_9CYAN</name>
<dbReference type="EMBL" id="AB992256">
    <property type="protein sequence ID" value="BAP91644.1"/>
    <property type="molecule type" value="Genomic_DNA"/>
</dbReference>
<dbReference type="AlphaFoldDB" id="A0A3G9CMW2"/>
<protein>
    <submittedName>
        <fullName evidence="3">Glycosyl transferase family 2</fullName>
    </submittedName>
</protein>
<dbReference type="PANTHER" id="PTHR43685:SF2">
    <property type="entry name" value="GLYCOSYLTRANSFERASE 2-LIKE DOMAIN-CONTAINING PROTEIN"/>
    <property type="match status" value="1"/>
</dbReference>
<dbReference type="InterPro" id="IPR019290">
    <property type="entry name" value="GlycosylTrfase-like_prok"/>
</dbReference>
<sequence length="317" mass="35536">MPTISVIIPVYNSEQTIRETIESVLNQTFSDFELLVINDGSQDSSLEIISSIQDTRLNVFSYPNGGVSASRNRGIARASGEFIAFLDSDDLWTADKLESQLQALQANPNAGVAYSWTDYIDRSGKFVCPGNHVTANGDVYERLLLQNFLENGSTPLIRREALIKVGNFDESLFGPEDWDIYLRLAANYQFVAVPKVQVLYRISANSISSNVFRQASECVKVIERAFNQAPASLQPLKKVSISNVYQYLVFKTIEGYPNRQQGAAAAKCLWLAIINDPALLKKRSRLISIVFIKILAIILLPQFPQFLNKIKNIYKKL</sequence>
<keyword evidence="1" id="KW-0812">Transmembrane</keyword>
<accession>A0A3G9CMW2</accession>
<dbReference type="SUPFAM" id="SSF53448">
    <property type="entry name" value="Nucleotide-diphospho-sugar transferases"/>
    <property type="match status" value="1"/>
</dbReference>
<proteinExistence type="predicted"/>
<feature type="transmembrane region" description="Helical" evidence="1">
    <location>
        <begin position="286"/>
        <end position="307"/>
    </location>
</feature>
<dbReference type="InterPro" id="IPR029044">
    <property type="entry name" value="Nucleotide-diphossugar_trans"/>
</dbReference>
<dbReference type="GO" id="GO:0016740">
    <property type="term" value="F:transferase activity"/>
    <property type="evidence" value="ECO:0007669"/>
    <property type="project" value="UniProtKB-KW"/>
</dbReference>
<dbReference type="PANTHER" id="PTHR43685">
    <property type="entry name" value="GLYCOSYLTRANSFERASE"/>
    <property type="match status" value="1"/>
</dbReference>
<keyword evidence="3" id="KW-0808">Transferase</keyword>
<organism evidence="3">
    <name type="scientific">Phormidium sp. KS</name>
    <dbReference type="NCBI Taxonomy" id="654446"/>
    <lineage>
        <taxon>Bacteria</taxon>
        <taxon>Bacillati</taxon>
        <taxon>Cyanobacteriota</taxon>
        <taxon>Cyanophyceae</taxon>
        <taxon>Oscillatoriophycideae</taxon>
        <taxon>Oscillatoriales</taxon>
        <taxon>Oscillatoriaceae</taxon>
        <taxon>Phormidium</taxon>
    </lineage>
</organism>
<keyword evidence="1" id="KW-1133">Transmembrane helix</keyword>
<keyword evidence="1" id="KW-0472">Membrane</keyword>
<dbReference type="InterPro" id="IPR050834">
    <property type="entry name" value="Glycosyltransf_2"/>
</dbReference>
<evidence type="ECO:0000259" key="2">
    <source>
        <dbReference type="Pfam" id="PF10111"/>
    </source>
</evidence>
<evidence type="ECO:0000313" key="3">
    <source>
        <dbReference type="EMBL" id="BAP91644.1"/>
    </source>
</evidence>
<evidence type="ECO:0000256" key="1">
    <source>
        <dbReference type="SAM" id="Phobius"/>
    </source>
</evidence>